<reference evidence="1 2" key="1">
    <citation type="journal article" date="2018" name="Nat. Ecol. Evol.">
        <title>Shark genomes provide insights into elasmobranch evolution and the origin of vertebrates.</title>
        <authorList>
            <person name="Hara Y"/>
            <person name="Yamaguchi K"/>
            <person name="Onimaru K"/>
            <person name="Kadota M"/>
            <person name="Koyanagi M"/>
            <person name="Keeley SD"/>
            <person name="Tatsumi K"/>
            <person name="Tanaka K"/>
            <person name="Motone F"/>
            <person name="Kageyama Y"/>
            <person name="Nozu R"/>
            <person name="Adachi N"/>
            <person name="Nishimura O"/>
            <person name="Nakagawa R"/>
            <person name="Tanegashima C"/>
            <person name="Kiyatake I"/>
            <person name="Matsumoto R"/>
            <person name="Murakumo K"/>
            <person name="Nishida K"/>
            <person name="Terakita A"/>
            <person name="Kuratani S"/>
            <person name="Sato K"/>
            <person name="Hyodo S Kuraku.S."/>
        </authorList>
    </citation>
    <scope>NUCLEOTIDE SEQUENCE [LARGE SCALE GENOMIC DNA]</scope>
</reference>
<organism evidence="1 2">
    <name type="scientific">Scyliorhinus torazame</name>
    <name type="common">Cloudy catshark</name>
    <name type="synonym">Catulus torazame</name>
    <dbReference type="NCBI Taxonomy" id="75743"/>
    <lineage>
        <taxon>Eukaryota</taxon>
        <taxon>Metazoa</taxon>
        <taxon>Chordata</taxon>
        <taxon>Craniata</taxon>
        <taxon>Vertebrata</taxon>
        <taxon>Chondrichthyes</taxon>
        <taxon>Elasmobranchii</taxon>
        <taxon>Galeomorphii</taxon>
        <taxon>Galeoidea</taxon>
        <taxon>Carcharhiniformes</taxon>
        <taxon>Scyliorhinidae</taxon>
        <taxon>Scyliorhinus</taxon>
    </lineage>
</organism>
<keyword evidence="2" id="KW-1185">Reference proteome</keyword>
<dbReference type="EMBL" id="BFAA01048602">
    <property type="protein sequence ID" value="GCB83809.1"/>
    <property type="molecule type" value="Genomic_DNA"/>
</dbReference>
<dbReference type="Proteomes" id="UP000288216">
    <property type="component" value="Unassembled WGS sequence"/>
</dbReference>
<evidence type="ECO:0000313" key="2">
    <source>
        <dbReference type="Proteomes" id="UP000288216"/>
    </source>
</evidence>
<gene>
    <name evidence="1" type="ORF">scyTo_0024503</name>
</gene>
<evidence type="ECO:0000313" key="1">
    <source>
        <dbReference type="EMBL" id="GCB83809.1"/>
    </source>
</evidence>
<name>A0A401QEJ2_SCYTO</name>
<protein>
    <submittedName>
        <fullName evidence="1">Uncharacterized protein</fullName>
    </submittedName>
</protein>
<comment type="caution">
    <text evidence="1">The sequence shown here is derived from an EMBL/GenBank/DDBJ whole genome shotgun (WGS) entry which is preliminary data.</text>
</comment>
<dbReference type="AlphaFoldDB" id="A0A401QEJ2"/>
<sequence length="95" mass="11129">FYQILVERSPESWMQCDNPSVTAFNPNHPERRYISLQIPRAGSERTTVTIGDGKEDDGYRNVAMELDTEYTLTLRVVSKWEGEFRYQCSESQQIY</sequence>
<proteinExistence type="predicted"/>
<feature type="non-terminal residue" evidence="1">
    <location>
        <position position="95"/>
    </location>
</feature>
<feature type="non-terminal residue" evidence="1">
    <location>
        <position position="1"/>
    </location>
</feature>
<accession>A0A401QEJ2</accession>
<dbReference type="OrthoDB" id="9204546at2759"/>